<keyword evidence="8" id="KW-1185">Reference proteome</keyword>
<dbReference type="GO" id="GO:0032435">
    <property type="term" value="P:negative regulation of proteasomal ubiquitin-dependent protein catabolic process"/>
    <property type="evidence" value="ECO:0007669"/>
    <property type="project" value="TreeGrafter"/>
</dbReference>
<dbReference type="Pfam" id="PF22562">
    <property type="entry name" value="UBA_7"/>
    <property type="match status" value="1"/>
</dbReference>
<dbReference type="GO" id="GO:0036435">
    <property type="term" value="F:K48-linked polyubiquitin modification-dependent protein binding"/>
    <property type="evidence" value="ECO:0007669"/>
    <property type="project" value="TreeGrafter"/>
</dbReference>
<dbReference type="InterPro" id="IPR015940">
    <property type="entry name" value="UBA"/>
</dbReference>
<dbReference type="PROSITE" id="PS50030">
    <property type="entry name" value="UBA"/>
    <property type="match status" value="1"/>
</dbReference>
<evidence type="ECO:0008006" key="9">
    <source>
        <dbReference type="Google" id="ProtNLM"/>
    </source>
</evidence>
<evidence type="ECO:0000256" key="4">
    <source>
        <dbReference type="SAM" id="MobiDB-lite"/>
    </source>
</evidence>
<accession>A0AAD5SD72</accession>
<protein>
    <recommendedName>
        <fullName evidence="9">UBX domain-containing protein 1</fullName>
    </recommendedName>
</protein>
<feature type="region of interest" description="Disordered" evidence="4">
    <location>
        <begin position="41"/>
        <end position="86"/>
    </location>
</feature>
<feature type="region of interest" description="Disordered" evidence="4">
    <location>
        <begin position="208"/>
        <end position="245"/>
    </location>
</feature>
<reference evidence="7" key="1">
    <citation type="submission" date="2020-05" db="EMBL/GenBank/DDBJ databases">
        <title>Phylogenomic resolution of chytrid fungi.</title>
        <authorList>
            <person name="Stajich J.E."/>
            <person name="Amses K."/>
            <person name="Simmons R."/>
            <person name="Seto K."/>
            <person name="Myers J."/>
            <person name="Bonds A."/>
            <person name="Quandt C.A."/>
            <person name="Barry K."/>
            <person name="Liu P."/>
            <person name="Grigoriev I."/>
            <person name="Longcore J.E."/>
            <person name="James T.Y."/>
        </authorList>
    </citation>
    <scope>NUCLEOTIDE SEQUENCE</scope>
    <source>
        <strain evidence="7">JEL0318</strain>
    </source>
</reference>
<gene>
    <name evidence="7" type="ORF">HK097_008720</name>
</gene>
<feature type="compositionally biased region" description="Basic and acidic residues" evidence="4">
    <location>
        <begin position="213"/>
        <end position="226"/>
    </location>
</feature>
<feature type="domain" description="UBX" evidence="6">
    <location>
        <begin position="250"/>
        <end position="326"/>
    </location>
</feature>
<feature type="compositionally biased region" description="Gly residues" evidence="4">
    <location>
        <begin position="61"/>
        <end position="74"/>
    </location>
</feature>
<dbReference type="InterPro" id="IPR001012">
    <property type="entry name" value="UBX_dom"/>
</dbReference>
<dbReference type="PROSITE" id="PS00028">
    <property type="entry name" value="ZINC_FINGER_C2H2_1"/>
    <property type="match status" value="1"/>
</dbReference>
<organism evidence="7 8">
    <name type="scientific">Rhizophlyctis rosea</name>
    <dbReference type="NCBI Taxonomy" id="64517"/>
    <lineage>
        <taxon>Eukaryota</taxon>
        <taxon>Fungi</taxon>
        <taxon>Fungi incertae sedis</taxon>
        <taxon>Chytridiomycota</taxon>
        <taxon>Chytridiomycota incertae sedis</taxon>
        <taxon>Chytridiomycetes</taxon>
        <taxon>Rhizophlyctidales</taxon>
        <taxon>Rhizophlyctidaceae</taxon>
        <taxon>Rhizophlyctis</taxon>
    </lineage>
</organism>
<evidence type="ECO:0000259" key="6">
    <source>
        <dbReference type="PROSITE" id="PS50033"/>
    </source>
</evidence>
<dbReference type="InterPro" id="IPR009060">
    <property type="entry name" value="UBA-like_sf"/>
</dbReference>
<dbReference type="SMART" id="SM00166">
    <property type="entry name" value="UBX"/>
    <property type="match status" value="1"/>
</dbReference>
<dbReference type="SUPFAM" id="SSF54236">
    <property type="entry name" value="Ubiquitin-like"/>
    <property type="match status" value="1"/>
</dbReference>
<dbReference type="Gene3D" id="1.10.8.10">
    <property type="entry name" value="DNA helicase RuvA subunit, C-terminal domain"/>
    <property type="match status" value="1"/>
</dbReference>
<feature type="region of interest" description="Disordered" evidence="4">
    <location>
        <begin position="158"/>
        <end position="195"/>
    </location>
</feature>
<keyword evidence="3" id="KW-0175">Coiled coil</keyword>
<dbReference type="InterPro" id="IPR013087">
    <property type="entry name" value="Znf_C2H2_type"/>
</dbReference>
<dbReference type="Pfam" id="PF00789">
    <property type="entry name" value="UBX"/>
    <property type="match status" value="1"/>
</dbReference>
<dbReference type="GO" id="GO:0005737">
    <property type="term" value="C:cytoplasm"/>
    <property type="evidence" value="ECO:0007669"/>
    <property type="project" value="UniProtKB-SubCell"/>
</dbReference>
<dbReference type="Proteomes" id="UP001212841">
    <property type="component" value="Unassembled WGS sequence"/>
</dbReference>
<evidence type="ECO:0000256" key="1">
    <source>
        <dbReference type="ARBA" id="ARBA00004496"/>
    </source>
</evidence>
<comment type="subcellular location">
    <subcellularLocation>
        <location evidence="1">Cytoplasm</location>
    </subcellularLocation>
</comment>
<dbReference type="GO" id="GO:0031397">
    <property type="term" value="P:negative regulation of protein ubiquitination"/>
    <property type="evidence" value="ECO:0007669"/>
    <property type="project" value="TreeGrafter"/>
</dbReference>
<dbReference type="GO" id="GO:0005634">
    <property type="term" value="C:nucleus"/>
    <property type="evidence" value="ECO:0007669"/>
    <property type="project" value="TreeGrafter"/>
</dbReference>
<evidence type="ECO:0000256" key="3">
    <source>
        <dbReference type="ARBA" id="ARBA00023054"/>
    </source>
</evidence>
<dbReference type="EMBL" id="JADGJD010000529">
    <property type="protein sequence ID" value="KAJ3050310.1"/>
    <property type="molecule type" value="Genomic_DNA"/>
</dbReference>
<dbReference type="CDD" id="cd14302">
    <property type="entry name" value="UBA_UBXN1"/>
    <property type="match status" value="1"/>
</dbReference>
<dbReference type="InterPro" id="IPR041923">
    <property type="entry name" value="UBA_UBXN1"/>
</dbReference>
<dbReference type="PANTHER" id="PTHR46340">
    <property type="entry name" value="UBX DOMAIN-CONTAINING PROTEIN 1"/>
    <property type="match status" value="1"/>
</dbReference>
<dbReference type="Gene3D" id="3.10.20.90">
    <property type="entry name" value="Phosphatidylinositol 3-kinase Catalytic Subunit, Chain A, domain 1"/>
    <property type="match status" value="1"/>
</dbReference>
<dbReference type="AlphaFoldDB" id="A0AAD5SD72"/>
<dbReference type="InterPro" id="IPR029071">
    <property type="entry name" value="Ubiquitin-like_domsf"/>
</dbReference>
<dbReference type="GO" id="GO:1903094">
    <property type="term" value="P:negative regulation of protein K48-linked deubiquitination"/>
    <property type="evidence" value="ECO:0007669"/>
    <property type="project" value="TreeGrafter"/>
</dbReference>
<proteinExistence type="predicted"/>
<name>A0AAD5SD72_9FUNG</name>
<dbReference type="PANTHER" id="PTHR46340:SF1">
    <property type="entry name" value="UBX DOMAIN-CONTAINING PROTEIN 1"/>
    <property type="match status" value="1"/>
</dbReference>
<evidence type="ECO:0000259" key="5">
    <source>
        <dbReference type="PROSITE" id="PS50030"/>
    </source>
</evidence>
<dbReference type="PROSITE" id="PS50033">
    <property type="entry name" value="UBX"/>
    <property type="match status" value="1"/>
</dbReference>
<comment type="caution">
    <text evidence="7">The sequence shown here is derived from an EMBL/GenBank/DDBJ whole genome shotgun (WGS) entry which is preliminary data.</text>
</comment>
<dbReference type="CDD" id="cd01767">
    <property type="entry name" value="UBX"/>
    <property type="match status" value="1"/>
</dbReference>
<evidence type="ECO:0000313" key="8">
    <source>
        <dbReference type="Proteomes" id="UP001212841"/>
    </source>
</evidence>
<evidence type="ECO:0000313" key="7">
    <source>
        <dbReference type="EMBL" id="KAJ3050310.1"/>
    </source>
</evidence>
<sequence length="327" mass="35717">MGKSDKDTLIEMGFSSGKVAKALRETRNAGLQPAMDWLFAHADDPEPTEEEMLAEVARGGSSSGGGSGSASGGGDADDGEITEAQANAQSLKCDDCGRMFRDGTAAEAHAIKTQHVNFSESTQAIKPLTAEEKAAKLAELQERLKLKREEKRLAEIEDQKKAEKVRRATGREMTEIKEKHAEQEMKKALEAKKREKEEERIAKAKIQAQIAADKAERQRKLDERKRQAQGVPEPAPAPTKPFAAPSVSAANYDEARIQVRIPDGAPITQNFPSDAKLEAVYEFLAQQRPGTTFKLVQTFPRKVLDGAERSKTLKELGLVPSAALVLQ</sequence>
<keyword evidence="2" id="KW-0963">Cytoplasm</keyword>
<evidence type="ECO:0000256" key="2">
    <source>
        <dbReference type="ARBA" id="ARBA00022490"/>
    </source>
</evidence>
<dbReference type="SUPFAM" id="SSF46934">
    <property type="entry name" value="UBA-like"/>
    <property type="match status" value="1"/>
</dbReference>
<feature type="domain" description="UBA" evidence="5">
    <location>
        <begin position="1"/>
        <end position="41"/>
    </location>
</feature>